<name>A0ABN1P9Q5_9ACTN</name>
<feature type="region of interest" description="Disordered" evidence="1">
    <location>
        <begin position="71"/>
        <end position="122"/>
    </location>
</feature>
<accession>A0ABN1P9Q5</accession>
<keyword evidence="3" id="KW-1185">Reference proteome</keyword>
<evidence type="ECO:0000256" key="1">
    <source>
        <dbReference type="SAM" id="MobiDB-lite"/>
    </source>
</evidence>
<evidence type="ECO:0000313" key="2">
    <source>
        <dbReference type="EMBL" id="GAA0924787.1"/>
    </source>
</evidence>
<dbReference type="InterPro" id="IPR008160">
    <property type="entry name" value="Collagen"/>
</dbReference>
<dbReference type="RefSeq" id="WP_343964075.1">
    <property type="nucleotide sequence ID" value="NZ_BAAAHK010000001.1"/>
</dbReference>
<dbReference type="Proteomes" id="UP001500542">
    <property type="component" value="Unassembled WGS sequence"/>
</dbReference>
<feature type="compositionally biased region" description="Basic and acidic residues" evidence="1">
    <location>
        <begin position="101"/>
        <end position="116"/>
    </location>
</feature>
<proteinExistence type="predicted"/>
<gene>
    <name evidence="2" type="ORF">GCM10009554_03810</name>
</gene>
<protein>
    <recommendedName>
        <fullName evidence="4">Collagen triple helix repeat protein</fullName>
    </recommendedName>
</protein>
<feature type="compositionally biased region" description="Low complexity" evidence="1">
    <location>
        <begin position="81"/>
        <end position="100"/>
    </location>
</feature>
<dbReference type="Pfam" id="PF01391">
    <property type="entry name" value="Collagen"/>
    <property type="match status" value="1"/>
</dbReference>
<sequence length="216" mass="21489">MTSKLALLKPRGLPRSTGVAAAVGALVVLGGGMLVASAAEPATTTIHACVDKNFGDLRVIDPAKGGSCRFYENPTSWNQQGPKGDPGTPGAAGAPGAPGAKGEKGDKGDQGPKGDPADSVGVTVSAPVLVKQAFKPGERHSWEALCPAGQVVVSGGHSGDSNSGEGLIFSDSEPLYFAQGWKVEATYTGTQSNVQGYAFALCAVGHSTATPGGGAG</sequence>
<evidence type="ECO:0008006" key="4">
    <source>
        <dbReference type="Google" id="ProtNLM"/>
    </source>
</evidence>
<evidence type="ECO:0000313" key="3">
    <source>
        <dbReference type="Proteomes" id="UP001500542"/>
    </source>
</evidence>
<reference evidence="2 3" key="1">
    <citation type="journal article" date="2019" name="Int. J. Syst. Evol. Microbiol.">
        <title>The Global Catalogue of Microorganisms (GCM) 10K type strain sequencing project: providing services to taxonomists for standard genome sequencing and annotation.</title>
        <authorList>
            <consortium name="The Broad Institute Genomics Platform"/>
            <consortium name="The Broad Institute Genome Sequencing Center for Infectious Disease"/>
            <person name="Wu L."/>
            <person name="Ma J."/>
        </authorList>
    </citation>
    <scope>NUCLEOTIDE SEQUENCE [LARGE SCALE GENOMIC DNA]</scope>
    <source>
        <strain evidence="2 3">JCM 10977</strain>
    </source>
</reference>
<organism evidence="2 3">
    <name type="scientific">Kribbella koreensis</name>
    <dbReference type="NCBI Taxonomy" id="57909"/>
    <lineage>
        <taxon>Bacteria</taxon>
        <taxon>Bacillati</taxon>
        <taxon>Actinomycetota</taxon>
        <taxon>Actinomycetes</taxon>
        <taxon>Propionibacteriales</taxon>
        <taxon>Kribbellaceae</taxon>
        <taxon>Kribbella</taxon>
    </lineage>
</organism>
<dbReference type="EMBL" id="BAAAHK010000001">
    <property type="protein sequence ID" value="GAA0924787.1"/>
    <property type="molecule type" value="Genomic_DNA"/>
</dbReference>
<comment type="caution">
    <text evidence="2">The sequence shown here is derived from an EMBL/GenBank/DDBJ whole genome shotgun (WGS) entry which is preliminary data.</text>
</comment>